<gene>
    <name evidence="2" type="ORF">C2845_PM07G28200</name>
</gene>
<sequence length="77" mass="8455">MVGEWWQADTEVVIQQALQTGGGPNVSDAHTINGLPGPLYNCSAKVRVSVTEFRSKDYYKTKQKESLGGSANRKEKV</sequence>
<dbReference type="PANTHER" id="PTHR11709">
    <property type="entry name" value="MULTI-COPPER OXIDASE"/>
    <property type="match status" value="1"/>
</dbReference>
<feature type="domain" description="Plastocyanin-like" evidence="1">
    <location>
        <begin position="2"/>
        <end position="57"/>
    </location>
</feature>
<dbReference type="AlphaFoldDB" id="A0A3L6STF8"/>
<dbReference type="SUPFAM" id="SSF49503">
    <property type="entry name" value="Cupredoxins"/>
    <property type="match status" value="1"/>
</dbReference>
<dbReference type="Pfam" id="PF00394">
    <property type="entry name" value="Cu-oxidase"/>
    <property type="match status" value="1"/>
</dbReference>
<keyword evidence="3" id="KW-1185">Reference proteome</keyword>
<dbReference type="STRING" id="4540.A0A3L6STF8"/>
<dbReference type="Proteomes" id="UP000275267">
    <property type="component" value="Unassembled WGS sequence"/>
</dbReference>
<dbReference type="InterPro" id="IPR008972">
    <property type="entry name" value="Cupredoxin"/>
</dbReference>
<name>A0A3L6STF8_PANMI</name>
<dbReference type="GO" id="GO:0016491">
    <property type="term" value="F:oxidoreductase activity"/>
    <property type="evidence" value="ECO:0007669"/>
    <property type="project" value="TreeGrafter"/>
</dbReference>
<organism evidence="2 3">
    <name type="scientific">Panicum miliaceum</name>
    <name type="common">Proso millet</name>
    <name type="synonym">Broomcorn millet</name>
    <dbReference type="NCBI Taxonomy" id="4540"/>
    <lineage>
        <taxon>Eukaryota</taxon>
        <taxon>Viridiplantae</taxon>
        <taxon>Streptophyta</taxon>
        <taxon>Embryophyta</taxon>
        <taxon>Tracheophyta</taxon>
        <taxon>Spermatophyta</taxon>
        <taxon>Magnoliopsida</taxon>
        <taxon>Liliopsida</taxon>
        <taxon>Poales</taxon>
        <taxon>Poaceae</taxon>
        <taxon>PACMAD clade</taxon>
        <taxon>Panicoideae</taxon>
        <taxon>Panicodae</taxon>
        <taxon>Paniceae</taxon>
        <taxon>Panicinae</taxon>
        <taxon>Panicum</taxon>
        <taxon>Panicum sect. Panicum</taxon>
    </lineage>
</organism>
<protein>
    <submittedName>
        <fullName evidence="2">Laccase-4-like</fullName>
    </submittedName>
</protein>
<dbReference type="InterPro" id="IPR001117">
    <property type="entry name" value="Cu-oxidase_2nd"/>
</dbReference>
<accession>A0A3L6STF8</accession>
<evidence type="ECO:0000259" key="1">
    <source>
        <dbReference type="Pfam" id="PF00394"/>
    </source>
</evidence>
<dbReference type="PANTHER" id="PTHR11709:SF522">
    <property type="entry name" value="LACCASE-4"/>
    <property type="match status" value="1"/>
</dbReference>
<dbReference type="EMBL" id="PQIB02000004">
    <property type="protein sequence ID" value="RLN24937.1"/>
    <property type="molecule type" value="Genomic_DNA"/>
</dbReference>
<proteinExistence type="predicted"/>
<comment type="caution">
    <text evidence="2">The sequence shown here is derived from an EMBL/GenBank/DDBJ whole genome shotgun (WGS) entry which is preliminary data.</text>
</comment>
<evidence type="ECO:0000313" key="3">
    <source>
        <dbReference type="Proteomes" id="UP000275267"/>
    </source>
</evidence>
<dbReference type="OrthoDB" id="2121828at2759"/>
<evidence type="ECO:0000313" key="2">
    <source>
        <dbReference type="EMBL" id="RLN24937.1"/>
    </source>
</evidence>
<reference evidence="3" key="1">
    <citation type="journal article" date="2019" name="Nat. Commun.">
        <title>The genome of broomcorn millet.</title>
        <authorList>
            <person name="Zou C."/>
            <person name="Miki D."/>
            <person name="Li D."/>
            <person name="Tang Q."/>
            <person name="Xiao L."/>
            <person name="Rajput S."/>
            <person name="Deng P."/>
            <person name="Jia W."/>
            <person name="Huang R."/>
            <person name="Zhang M."/>
            <person name="Sun Y."/>
            <person name="Hu J."/>
            <person name="Fu X."/>
            <person name="Schnable P.S."/>
            <person name="Li F."/>
            <person name="Zhang H."/>
            <person name="Feng B."/>
            <person name="Zhu X."/>
            <person name="Liu R."/>
            <person name="Schnable J.C."/>
            <person name="Zhu J.-K."/>
            <person name="Zhang H."/>
        </authorList>
    </citation>
    <scope>NUCLEOTIDE SEQUENCE [LARGE SCALE GENOMIC DNA]</scope>
</reference>
<dbReference type="InterPro" id="IPR045087">
    <property type="entry name" value="Cu-oxidase_fam"/>
</dbReference>